<dbReference type="Proteomes" id="UP001219518">
    <property type="component" value="Unassembled WGS sequence"/>
</dbReference>
<evidence type="ECO:0000313" key="2">
    <source>
        <dbReference type="Proteomes" id="UP001219518"/>
    </source>
</evidence>
<accession>A0AAE1I3T5</accession>
<gene>
    <name evidence="1" type="ORF">KUF71_016388</name>
</gene>
<reference evidence="1" key="1">
    <citation type="submission" date="2021-07" db="EMBL/GenBank/DDBJ databases">
        <authorList>
            <person name="Catto M.A."/>
            <person name="Jacobson A."/>
            <person name="Kennedy G."/>
            <person name="Labadie P."/>
            <person name="Hunt B.G."/>
            <person name="Srinivasan R."/>
        </authorList>
    </citation>
    <scope>NUCLEOTIDE SEQUENCE</scope>
    <source>
        <strain evidence="1">PL_HMW_Pooled</strain>
        <tissue evidence="1">Head</tissue>
    </source>
</reference>
<evidence type="ECO:0000313" key="1">
    <source>
        <dbReference type="EMBL" id="KAK3932922.1"/>
    </source>
</evidence>
<organism evidence="1 2">
    <name type="scientific">Frankliniella fusca</name>
    <dbReference type="NCBI Taxonomy" id="407009"/>
    <lineage>
        <taxon>Eukaryota</taxon>
        <taxon>Metazoa</taxon>
        <taxon>Ecdysozoa</taxon>
        <taxon>Arthropoda</taxon>
        <taxon>Hexapoda</taxon>
        <taxon>Insecta</taxon>
        <taxon>Pterygota</taxon>
        <taxon>Neoptera</taxon>
        <taxon>Paraneoptera</taxon>
        <taxon>Thysanoptera</taxon>
        <taxon>Terebrantia</taxon>
        <taxon>Thripoidea</taxon>
        <taxon>Thripidae</taxon>
        <taxon>Frankliniella</taxon>
    </lineage>
</organism>
<proteinExistence type="predicted"/>
<protein>
    <submittedName>
        <fullName evidence="1">Tyrosine recombinase XerA</fullName>
    </submittedName>
</protein>
<name>A0AAE1I3T5_9NEOP</name>
<keyword evidence="2" id="KW-1185">Reference proteome</keyword>
<dbReference type="EMBL" id="JAHWGI010001441">
    <property type="protein sequence ID" value="KAK3932922.1"/>
    <property type="molecule type" value="Genomic_DNA"/>
</dbReference>
<dbReference type="AlphaFoldDB" id="A0AAE1I3T5"/>
<sequence length="91" mass="11159">MVFWLQNYVIFFFVSQTVLWYGTIFESATISETFSYGPNTWRFLECVLQNFYENVFCCKFNFQQDLFYSFQRYLCQFRRNMCAEVVFFVGL</sequence>
<reference evidence="1" key="2">
    <citation type="journal article" date="2023" name="BMC Genomics">
        <title>Pest status, molecular evolution, and epigenetic factors derived from the genome assembly of Frankliniella fusca, a thysanopteran phytovirus vector.</title>
        <authorList>
            <person name="Catto M.A."/>
            <person name="Labadie P.E."/>
            <person name="Jacobson A.L."/>
            <person name="Kennedy G.G."/>
            <person name="Srinivasan R."/>
            <person name="Hunt B.G."/>
        </authorList>
    </citation>
    <scope>NUCLEOTIDE SEQUENCE</scope>
    <source>
        <strain evidence="1">PL_HMW_Pooled</strain>
    </source>
</reference>
<comment type="caution">
    <text evidence="1">The sequence shown here is derived from an EMBL/GenBank/DDBJ whole genome shotgun (WGS) entry which is preliminary data.</text>
</comment>